<evidence type="ECO:0000259" key="9">
    <source>
        <dbReference type="Pfam" id="PF00218"/>
    </source>
</evidence>
<evidence type="ECO:0000313" key="10">
    <source>
        <dbReference type="EMBL" id="MBI2678903.1"/>
    </source>
</evidence>
<evidence type="ECO:0000313" key="11">
    <source>
        <dbReference type="Proteomes" id="UP000779809"/>
    </source>
</evidence>
<dbReference type="PANTHER" id="PTHR22854">
    <property type="entry name" value="TRYPTOPHAN BIOSYNTHESIS PROTEIN"/>
    <property type="match status" value="1"/>
</dbReference>
<keyword evidence="7 8" id="KW-0456">Lyase</keyword>
<dbReference type="InterPro" id="IPR011060">
    <property type="entry name" value="RibuloseP-bd_barrel"/>
</dbReference>
<dbReference type="PROSITE" id="PS00614">
    <property type="entry name" value="IGPS"/>
    <property type="match status" value="1"/>
</dbReference>
<dbReference type="HAMAP" id="MF_00134_B">
    <property type="entry name" value="IGPS_B"/>
    <property type="match status" value="1"/>
</dbReference>
<organism evidence="10 11">
    <name type="scientific">Candidatus Korobacter versatilis</name>
    <dbReference type="NCBI Taxonomy" id="658062"/>
    <lineage>
        <taxon>Bacteria</taxon>
        <taxon>Pseudomonadati</taxon>
        <taxon>Acidobacteriota</taxon>
        <taxon>Terriglobia</taxon>
        <taxon>Terriglobales</taxon>
        <taxon>Candidatus Korobacteraceae</taxon>
        <taxon>Candidatus Korobacter</taxon>
    </lineage>
</organism>
<dbReference type="GO" id="GO:0000162">
    <property type="term" value="P:L-tryptophan biosynthetic process"/>
    <property type="evidence" value="ECO:0007669"/>
    <property type="project" value="UniProtKB-UniRule"/>
</dbReference>
<comment type="similarity">
    <text evidence="8">Belongs to the TrpC family.</text>
</comment>
<dbReference type="GO" id="GO:0004425">
    <property type="term" value="F:indole-3-glycerol-phosphate synthase activity"/>
    <property type="evidence" value="ECO:0007669"/>
    <property type="project" value="UniProtKB-UniRule"/>
</dbReference>
<evidence type="ECO:0000256" key="2">
    <source>
        <dbReference type="ARBA" id="ARBA00004696"/>
    </source>
</evidence>
<evidence type="ECO:0000256" key="5">
    <source>
        <dbReference type="ARBA" id="ARBA00022822"/>
    </source>
</evidence>
<evidence type="ECO:0000256" key="3">
    <source>
        <dbReference type="ARBA" id="ARBA00022605"/>
    </source>
</evidence>
<accession>A0A932A9W7</accession>
<keyword evidence="3 8" id="KW-0028">Amino-acid biosynthesis</keyword>
<protein>
    <recommendedName>
        <fullName evidence="8">Indole-3-glycerol phosphate synthase</fullName>
        <shortName evidence="8">IGPS</shortName>
        <ecNumber evidence="8">4.1.1.48</ecNumber>
    </recommendedName>
</protein>
<reference evidence="10" key="1">
    <citation type="submission" date="2020-07" db="EMBL/GenBank/DDBJ databases">
        <title>Huge and variable diversity of episymbiotic CPR bacteria and DPANN archaea in groundwater ecosystems.</title>
        <authorList>
            <person name="He C.Y."/>
            <person name="Keren R."/>
            <person name="Whittaker M."/>
            <person name="Farag I.F."/>
            <person name="Doudna J."/>
            <person name="Cate J.H.D."/>
            <person name="Banfield J.F."/>
        </authorList>
    </citation>
    <scope>NUCLEOTIDE SEQUENCE</scope>
    <source>
        <strain evidence="10">NC_groundwater_580_Pr5_B-0.1um_64_19</strain>
    </source>
</reference>
<comment type="catalytic activity">
    <reaction evidence="1 8">
        <text>1-(2-carboxyphenylamino)-1-deoxy-D-ribulose 5-phosphate + H(+) = (1S,2R)-1-C-(indol-3-yl)glycerol 3-phosphate + CO2 + H2O</text>
        <dbReference type="Rhea" id="RHEA:23476"/>
        <dbReference type="ChEBI" id="CHEBI:15377"/>
        <dbReference type="ChEBI" id="CHEBI:15378"/>
        <dbReference type="ChEBI" id="CHEBI:16526"/>
        <dbReference type="ChEBI" id="CHEBI:58613"/>
        <dbReference type="ChEBI" id="CHEBI:58866"/>
        <dbReference type="EC" id="4.1.1.48"/>
    </reaction>
</comment>
<evidence type="ECO:0000256" key="1">
    <source>
        <dbReference type="ARBA" id="ARBA00001633"/>
    </source>
</evidence>
<evidence type="ECO:0000256" key="6">
    <source>
        <dbReference type="ARBA" id="ARBA00023141"/>
    </source>
</evidence>
<keyword evidence="5 8" id="KW-0822">Tryptophan biosynthesis</keyword>
<keyword evidence="6 8" id="KW-0057">Aromatic amino acid biosynthesis</keyword>
<dbReference type="EC" id="4.1.1.48" evidence="8"/>
<dbReference type="InterPro" id="IPR001468">
    <property type="entry name" value="Indole-3-GlycerolPSynthase_CS"/>
</dbReference>
<sequence>MPVTLDQIVAARRREVEHAKASTGRTELERRAQAHTPRGFRRALARAAETRPAIIAELKKASPSKGVIRGSFPVGRLAASLAAAGAAALSVLTEETHFQGSLAYLREASAATELPCLRKDFIVDEFQLLEARANSADAVLLIAASLTWAEMRALHGQARQLGLDVLVEVHDEAEMGRAAAIGADLIGVNCRNLHTFEVDLRVALELASKLPPCALRVAESGIQSVEDIRELRGAGYAAFLVGESLMRAEDPGTALRHLLAEAGAWPPLATAACAEPEAGTKKP</sequence>
<dbReference type="FunFam" id="3.20.20.70:FF:000024">
    <property type="entry name" value="Indole-3-glycerol phosphate synthase"/>
    <property type="match status" value="1"/>
</dbReference>
<dbReference type="Proteomes" id="UP000779809">
    <property type="component" value="Unassembled WGS sequence"/>
</dbReference>
<feature type="domain" description="Indole-3-glycerol phosphate synthase" evidence="9">
    <location>
        <begin position="5"/>
        <end position="258"/>
    </location>
</feature>
<gene>
    <name evidence="8 10" type="primary">trpC</name>
    <name evidence="10" type="ORF">HYX28_08985</name>
</gene>
<comment type="pathway">
    <text evidence="2 8">Amino-acid biosynthesis; L-tryptophan biosynthesis; L-tryptophan from chorismate: step 4/5.</text>
</comment>
<dbReference type="InterPro" id="IPR013785">
    <property type="entry name" value="Aldolase_TIM"/>
</dbReference>
<dbReference type="CDD" id="cd00331">
    <property type="entry name" value="IGPS"/>
    <property type="match status" value="1"/>
</dbReference>
<dbReference type="AlphaFoldDB" id="A0A932A9W7"/>
<evidence type="ECO:0000256" key="4">
    <source>
        <dbReference type="ARBA" id="ARBA00022793"/>
    </source>
</evidence>
<name>A0A932A9W7_9BACT</name>
<dbReference type="NCBIfam" id="NF001377">
    <property type="entry name" value="PRK00278.2-4"/>
    <property type="match status" value="1"/>
</dbReference>
<evidence type="ECO:0000256" key="8">
    <source>
        <dbReference type="HAMAP-Rule" id="MF_00134"/>
    </source>
</evidence>
<dbReference type="GO" id="GO:0004640">
    <property type="term" value="F:phosphoribosylanthranilate isomerase activity"/>
    <property type="evidence" value="ECO:0007669"/>
    <property type="project" value="TreeGrafter"/>
</dbReference>
<dbReference type="InterPro" id="IPR045186">
    <property type="entry name" value="Indole-3-glycerol_P_synth"/>
</dbReference>
<proteinExistence type="inferred from homology"/>
<dbReference type="EMBL" id="JACPNR010000011">
    <property type="protein sequence ID" value="MBI2678903.1"/>
    <property type="molecule type" value="Genomic_DNA"/>
</dbReference>
<dbReference type="PANTHER" id="PTHR22854:SF2">
    <property type="entry name" value="INDOLE-3-GLYCEROL-PHOSPHATE SYNTHASE"/>
    <property type="match status" value="1"/>
</dbReference>
<evidence type="ECO:0000256" key="7">
    <source>
        <dbReference type="ARBA" id="ARBA00023239"/>
    </source>
</evidence>
<keyword evidence="4 8" id="KW-0210">Decarboxylase</keyword>
<dbReference type="InterPro" id="IPR013798">
    <property type="entry name" value="Indole-3-glycerol_P_synth_dom"/>
</dbReference>
<dbReference type="Pfam" id="PF00218">
    <property type="entry name" value="IGPS"/>
    <property type="match status" value="1"/>
</dbReference>
<dbReference type="SUPFAM" id="SSF51366">
    <property type="entry name" value="Ribulose-phoshate binding barrel"/>
    <property type="match status" value="1"/>
</dbReference>
<dbReference type="Gene3D" id="3.20.20.70">
    <property type="entry name" value="Aldolase class I"/>
    <property type="match status" value="1"/>
</dbReference>
<comment type="caution">
    <text evidence="10">The sequence shown here is derived from an EMBL/GenBank/DDBJ whole genome shotgun (WGS) entry which is preliminary data.</text>
</comment>